<keyword evidence="10" id="KW-1185">Reference proteome</keyword>
<keyword evidence="5" id="KW-0560">Oxidoreductase</keyword>
<evidence type="ECO:0000256" key="3">
    <source>
        <dbReference type="ARBA" id="ARBA00022630"/>
    </source>
</evidence>
<feature type="domain" description="FAD/NAD(P)-binding" evidence="8">
    <location>
        <begin position="5"/>
        <end position="313"/>
    </location>
</feature>
<evidence type="ECO:0000256" key="6">
    <source>
        <dbReference type="ARBA" id="ARBA00023284"/>
    </source>
</evidence>
<dbReference type="InterPro" id="IPR004099">
    <property type="entry name" value="Pyr_nucl-diS_OxRdtase_dimer"/>
</dbReference>
<keyword evidence="3" id="KW-0285">Flavoprotein</keyword>
<dbReference type="GO" id="GO:0016491">
    <property type="term" value="F:oxidoreductase activity"/>
    <property type="evidence" value="ECO:0007669"/>
    <property type="project" value="UniProtKB-KW"/>
</dbReference>
<dbReference type="SUPFAM" id="SSF55424">
    <property type="entry name" value="FAD/NAD-linked reductases, dimerisation (C-terminal) domain"/>
    <property type="match status" value="1"/>
</dbReference>
<dbReference type="PRINTS" id="PR00411">
    <property type="entry name" value="PNDRDTASEI"/>
</dbReference>
<organism evidence="9 10">
    <name type="scientific">Halobaculum saliterrae</name>
    <dbReference type="NCBI Taxonomy" id="2073113"/>
    <lineage>
        <taxon>Archaea</taxon>
        <taxon>Methanobacteriati</taxon>
        <taxon>Methanobacteriota</taxon>
        <taxon>Stenosarchaea group</taxon>
        <taxon>Halobacteria</taxon>
        <taxon>Halobacteriales</taxon>
        <taxon>Haloferacaceae</taxon>
        <taxon>Halobaculum</taxon>
    </lineage>
</organism>
<evidence type="ECO:0000313" key="10">
    <source>
        <dbReference type="Proteomes" id="UP000437065"/>
    </source>
</evidence>
<dbReference type="SUPFAM" id="SSF51905">
    <property type="entry name" value="FAD/NAD(P)-binding domain"/>
    <property type="match status" value="1"/>
</dbReference>
<reference evidence="9 10" key="1">
    <citation type="submission" date="2019-12" db="EMBL/GenBank/DDBJ databases">
        <title>Isolation and characterization of three novel carbon monoxide-oxidizing members of Halobacteria from salione crusts and soils.</title>
        <authorList>
            <person name="Myers M.R."/>
            <person name="King G.M."/>
        </authorList>
    </citation>
    <scope>NUCLEOTIDE SEQUENCE [LARGE SCALE GENOMIC DNA]</scope>
    <source>
        <strain evidence="9 10">WSA2</strain>
    </source>
</reference>
<keyword evidence="6" id="KW-0676">Redox-active center</keyword>
<dbReference type="InterPro" id="IPR016156">
    <property type="entry name" value="FAD/NAD-linked_Rdtase_dimer_sf"/>
</dbReference>
<dbReference type="RefSeq" id="WP_321167903.1">
    <property type="nucleotide sequence ID" value="NZ_WUUS01000002.1"/>
</dbReference>
<dbReference type="PRINTS" id="PR00368">
    <property type="entry name" value="FADPNR"/>
</dbReference>
<dbReference type="PANTHER" id="PTHR43429:SF1">
    <property type="entry name" value="NAD(P)H SULFUR OXIDOREDUCTASE (COA-DEPENDENT)"/>
    <property type="match status" value="1"/>
</dbReference>
<dbReference type="InterPro" id="IPR050260">
    <property type="entry name" value="FAD-bd_OxRdtase"/>
</dbReference>
<sequence>MTDPVVIVGGDAAGLSAASKLSREDPEREVIVFERGRWVSYAHCGEPYFVKGEVDTLDDLLSLSPAEIDERGIDLRREHEVVGVDTDAGTVAVEGADGSFEQPYGDLVVATGARARTGPIPGSELTGAFTIHGLDSAAAVRALLTPPAGFSVDDLGGEGYVDREMVARYGAMEPPETAAIVGGGYVGVEMAEALDAWDVDVHLFQRSELPIPTFGEAVGETVADHLRERGVDLHLGAEVDELIGEDGSVAGVRCGDGSTLKAELAVVGVGVAPNVEIVEDTPVELGDSGAIAVDEYGETAVEGVYAAGDCAEDRHVVTDEPAWIPLGLTANRAGRAIGQTLAGTPTETGGIAGTAVVKAFDEECGRAGIVDGEEAREAGFDPVSRTVTAGSRSGYYPGNEETTVTLVADRESGRLIGGSIVGKDRAAVRIDTVATALEGGLTVAEVEGLDLAYAPPFSPVWDPVLVAAKVLGGALER</sequence>
<dbReference type="InterPro" id="IPR023753">
    <property type="entry name" value="FAD/NAD-binding_dom"/>
</dbReference>
<evidence type="ECO:0000259" key="7">
    <source>
        <dbReference type="Pfam" id="PF02852"/>
    </source>
</evidence>
<dbReference type="AlphaFoldDB" id="A0A6B0T215"/>
<comment type="cofactor">
    <cofactor evidence="1">
        <name>FAD</name>
        <dbReference type="ChEBI" id="CHEBI:57692"/>
    </cofactor>
</comment>
<accession>A0A6B0T215</accession>
<dbReference type="Pfam" id="PF07992">
    <property type="entry name" value="Pyr_redox_2"/>
    <property type="match status" value="1"/>
</dbReference>
<dbReference type="EMBL" id="WUUS01000002">
    <property type="protein sequence ID" value="MXR40579.1"/>
    <property type="molecule type" value="Genomic_DNA"/>
</dbReference>
<dbReference type="InterPro" id="IPR036188">
    <property type="entry name" value="FAD/NAD-bd_sf"/>
</dbReference>
<protein>
    <submittedName>
        <fullName evidence="9">FAD-dependent oxidoreductase</fullName>
    </submittedName>
</protein>
<dbReference type="Pfam" id="PF02852">
    <property type="entry name" value="Pyr_redox_dim"/>
    <property type="match status" value="1"/>
</dbReference>
<name>A0A6B0T215_9EURY</name>
<proteinExistence type="inferred from homology"/>
<evidence type="ECO:0000256" key="2">
    <source>
        <dbReference type="ARBA" id="ARBA00009130"/>
    </source>
</evidence>
<evidence type="ECO:0000256" key="1">
    <source>
        <dbReference type="ARBA" id="ARBA00001974"/>
    </source>
</evidence>
<dbReference type="Gene3D" id="3.50.50.60">
    <property type="entry name" value="FAD/NAD(P)-binding domain"/>
    <property type="match status" value="2"/>
</dbReference>
<comment type="caution">
    <text evidence="9">The sequence shown here is derived from an EMBL/GenBank/DDBJ whole genome shotgun (WGS) entry which is preliminary data.</text>
</comment>
<evidence type="ECO:0000313" key="9">
    <source>
        <dbReference type="EMBL" id="MXR40579.1"/>
    </source>
</evidence>
<feature type="domain" description="Pyridine nucleotide-disulphide oxidoreductase dimerisation" evidence="7">
    <location>
        <begin position="358"/>
        <end position="459"/>
    </location>
</feature>
<comment type="similarity">
    <text evidence="2">Belongs to the class-III pyridine nucleotide-disulfide oxidoreductase family.</text>
</comment>
<evidence type="ECO:0000256" key="4">
    <source>
        <dbReference type="ARBA" id="ARBA00022827"/>
    </source>
</evidence>
<evidence type="ECO:0000259" key="8">
    <source>
        <dbReference type="Pfam" id="PF07992"/>
    </source>
</evidence>
<dbReference type="Proteomes" id="UP000437065">
    <property type="component" value="Unassembled WGS sequence"/>
</dbReference>
<evidence type="ECO:0000256" key="5">
    <source>
        <dbReference type="ARBA" id="ARBA00023002"/>
    </source>
</evidence>
<dbReference type="PANTHER" id="PTHR43429">
    <property type="entry name" value="PYRIDINE NUCLEOTIDE-DISULFIDE OXIDOREDUCTASE DOMAIN-CONTAINING"/>
    <property type="match status" value="1"/>
</dbReference>
<gene>
    <name evidence="9" type="ORF">GRX01_04360</name>
</gene>
<keyword evidence="4" id="KW-0274">FAD</keyword>